<dbReference type="GO" id="GO:0005524">
    <property type="term" value="F:ATP binding"/>
    <property type="evidence" value="ECO:0007669"/>
    <property type="project" value="UniProtKB-KW"/>
</dbReference>
<protein>
    <recommendedName>
        <fullName evidence="7">Protein kinase domain-containing protein</fullName>
    </recommendedName>
</protein>
<keyword evidence="6" id="KW-0067">ATP-binding</keyword>
<evidence type="ECO:0000256" key="6">
    <source>
        <dbReference type="ARBA" id="ARBA00022840"/>
    </source>
</evidence>
<evidence type="ECO:0000256" key="1">
    <source>
        <dbReference type="ARBA" id="ARBA00004123"/>
    </source>
</evidence>
<dbReference type="OrthoDB" id="5979581at2759"/>
<evidence type="ECO:0000256" key="4">
    <source>
        <dbReference type="ARBA" id="ARBA00022741"/>
    </source>
</evidence>
<dbReference type="GO" id="GO:0004674">
    <property type="term" value="F:protein serine/threonine kinase activity"/>
    <property type="evidence" value="ECO:0007669"/>
    <property type="project" value="UniProtKB-KW"/>
</dbReference>
<dbReference type="SUPFAM" id="SSF56112">
    <property type="entry name" value="Protein kinase-like (PK-like)"/>
    <property type="match status" value="1"/>
</dbReference>
<comment type="caution">
    <text evidence="8">The sequence shown here is derived from an EMBL/GenBank/DDBJ whole genome shotgun (WGS) entry which is preliminary data.</text>
</comment>
<evidence type="ECO:0000256" key="2">
    <source>
        <dbReference type="ARBA" id="ARBA00022527"/>
    </source>
</evidence>
<dbReference type="InterPro" id="IPR009057">
    <property type="entry name" value="Homeodomain-like_sf"/>
</dbReference>
<dbReference type="SUPFAM" id="SSF46689">
    <property type="entry name" value="Homeodomain-like"/>
    <property type="match status" value="1"/>
</dbReference>
<dbReference type="EMBL" id="MTYJ01000012">
    <property type="protein sequence ID" value="OQV23372.1"/>
    <property type="molecule type" value="Genomic_DNA"/>
</dbReference>
<name>A0A1W0X7T6_HYPEX</name>
<evidence type="ECO:0000259" key="7">
    <source>
        <dbReference type="PROSITE" id="PS50011"/>
    </source>
</evidence>
<keyword evidence="4" id="KW-0547">Nucleotide-binding</keyword>
<evidence type="ECO:0000256" key="5">
    <source>
        <dbReference type="ARBA" id="ARBA00022777"/>
    </source>
</evidence>
<evidence type="ECO:0000313" key="8">
    <source>
        <dbReference type="EMBL" id="OQV23372.1"/>
    </source>
</evidence>
<gene>
    <name evidence="8" type="ORF">BV898_02818</name>
</gene>
<feature type="domain" description="Protein kinase" evidence="7">
    <location>
        <begin position="73"/>
        <end position="348"/>
    </location>
</feature>
<dbReference type="PANTHER" id="PTHR24058">
    <property type="entry name" value="DUAL SPECIFICITY PROTEIN KINASE"/>
    <property type="match status" value="1"/>
</dbReference>
<dbReference type="PROSITE" id="PS50011">
    <property type="entry name" value="PROTEIN_KINASE_DOM"/>
    <property type="match status" value="1"/>
</dbReference>
<dbReference type="Pfam" id="PF00069">
    <property type="entry name" value="Pkinase"/>
    <property type="match status" value="1"/>
</dbReference>
<dbReference type="InterPro" id="IPR011009">
    <property type="entry name" value="Kinase-like_dom_sf"/>
</dbReference>
<proteinExistence type="predicted"/>
<dbReference type="GO" id="GO:0005634">
    <property type="term" value="C:nucleus"/>
    <property type="evidence" value="ECO:0007669"/>
    <property type="project" value="UniProtKB-SubCell"/>
</dbReference>
<dbReference type="Gene3D" id="1.10.510.10">
    <property type="entry name" value="Transferase(Phosphotransferase) domain 1"/>
    <property type="match status" value="1"/>
</dbReference>
<dbReference type="InterPro" id="IPR000719">
    <property type="entry name" value="Prot_kinase_dom"/>
</dbReference>
<keyword evidence="9" id="KW-1185">Reference proteome</keyword>
<dbReference type="SMART" id="SM00220">
    <property type="entry name" value="S_TKc"/>
    <property type="match status" value="1"/>
</dbReference>
<comment type="subcellular location">
    <subcellularLocation>
        <location evidence="1">Nucleus</location>
    </subcellularLocation>
</comment>
<reference evidence="9" key="1">
    <citation type="submission" date="2017-01" db="EMBL/GenBank/DDBJ databases">
        <title>Comparative genomics of anhydrobiosis in the tardigrade Hypsibius dujardini.</title>
        <authorList>
            <person name="Yoshida Y."/>
            <person name="Koutsovoulos G."/>
            <person name="Laetsch D."/>
            <person name="Stevens L."/>
            <person name="Kumar S."/>
            <person name="Horikawa D."/>
            <person name="Ishino K."/>
            <person name="Komine S."/>
            <person name="Tomita M."/>
            <person name="Blaxter M."/>
            <person name="Arakawa K."/>
        </authorList>
    </citation>
    <scope>NUCLEOTIDE SEQUENCE [LARGE SCALE GENOMIC DNA]</scope>
    <source>
        <strain evidence="9">Z151</strain>
    </source>
</reference>
<keyword evidence="3" id="KW-0808">Transferase</keyword>
<dbReference type="AlphaFoldDB" id="A0A1W0X7T6"/>
<keyword evidence="2" id="KW-0723">Serine/threonine-protein kinase</keyword>
<organism evidence="8 9">
    <name type="scientific">Hypsibius exemplaris</name>
    <name type="common">Freshwater tardigrade</name>
    <dbReference type="NCBI Taxonomy" id="2072580"/>
    <lineage>
        <taxon>Eukaryota</taxon>
        <taxon>Metazoa</taxon>
        <taxon>Ecdysozoa</taxon>
        <taxon>Tardigrada</taxon>
        <taxon>Eutardigrada</taxon>
        <taxon>Parachela</taxon>
        <taxon>Hypsibioidea</taxon>
        <taxon>Hypsibiidae</taxon>
        <taxon>Hypsibius</taxon>
    </lineage>
</organism>
<dbReference type="Proteomes" id="UP000192578">
    <property type="component" value="Unassembled WGS sequence"/>
</dbReference>
<evidence type="ECO:0000313" key="9">
    <source>
        <dbReference type="Proteomes" id="UP000192578"/>
    </source>
</evidence>
<evidence type="ECO:0000256" key="3">
    <source>
        <dbReference type="ARBA" id="ARBA00022679"/>
    </source>
</evidence>
<dbReference type="InterPro" id="IPR050494">
    <property type="entry name" value="Ser_Thr_dual-spec_kinase"/>
</dbReference>
<keyword evidence="5" id="KW-0418">Kinase</keyword>
<sequence length="422" mass="46851">MKRTDAAIKYGVNKSTITRIMKLDLNKVTNDNMKRLAPLSKYRDINRKMVPQYHQWLAHGVCVTSNMLQEEGYRQAALLGRTDFAPSAGWERSFRTQYPLVNLIPKGGKVIAATTAPDADLLCDVPAMAELNLYDVQMTDQPLAMNSKAATPVPPDFVITLRDYLEQQRSNPMPLGFVRLLFRQLVKVLLERIANGQAVDGDLNPETILLAISNCGALCITVVDSVESNIIGYGQSYRSPQVLVGQASNRASHVWSLGCILAELLLGRPLYSGLEDENLFLQHVSQIKGFPLLDDLMTQRSAMSSLSGLDRAAELTDIDYCAQLIKRLLIVDPYQRMDLADMLHDPFITLQHLADYESTTYFSQAKAEIVACCTENRELKGTSSGIELVGHEADFGQPTADLKVSENDAACPWMHFPATPQQ</sequence>
<accession>A0A1W0X7T6</accession>